<dbReference type="Proteomes" id="UP000805649">
    <property type="component" value="Unassembled WGS sequence"/>
</dbReference>
<comment type="caution">
    <text evidence="1">The sequence shown here is derived from an EMBL/GenBank/DDBJ whole genome shotgun (WGS) entry which is preliminary data.</text>
</comment>
<name>A0ACC3Z6E6_COLTU</name>
<accession>A0ACC3Z6E6</accession>
<sequence length="440" mass="49568">MVDRAAFMEDLKSIDRDIANQRQSFCTPFLVNAMLAMGCAHSVNYQYSTGLKSNAEEGLRFSSEARRIIESECPGPSIPLLQTYCLLWFFDGVCGDGTLAVQYFNDACEVYRQLMGNFEGSLHPNQREQTRHRATLHALWGFWCTNAKSCLAFGEPAKDVPQPREGYRPTFPDDDSRYWFAYPVSLKPFDSHLEELFLAEQNLSKIVHDLLVTCQEVKRATSQIHKDVFAASYTRLLDWKAQLPNYLKVEESVLPSVMVLHSTFEVAAMILLEPMAMAKFPPLERQLDPVALSEAHAASAMAIIWKYRSMYSLRHEYWFCQGCVSAAKAVIQKLVPGTPYVDIFVKACQALREIGDNVNVANQYLRVIRALLTAHKVKLPKALVQYLTGLETLAGTAYIDKAYMSVDSKSVTKGSSSLEKDLFTVSELIQSYDDAVVDVE</sequence>
<protein>
    <submittedName>
        <fullName evidence="1">Nitrogen assimilation transcription factor nira</fullName>
    </submittedName>
</protein>
<proteinExistence type="predicted"/>
<keyword evidence="2" id="KW-1185">Reference proteome</keyword>
<organism evidence="1 2">
    <name type="scientific">Colletotrichum truncatum</name>
    <name type="common">Anthracnose fungus</name>
    <name type="synonym">Colletotrichum capsici</name>
    <dbReference type="NCBI Taxonomy" id="5467"/>
    <lineage>
        <taxon>Eukaryota</taxon>
        <taxon>Fungi</taxon>
        <taxon>Dikarya</taxon>
        <taxon>Ascomycota</taxon>
        <taxon>Pezizomycotina</taxon>
        <taxon>Sordariomycetes</taxon>
        <taxon>Hypocreomycetidae</taxon>
        <taxon>Glomerellales</taxon>
        <taxon>Glomerellaceae</taxon>
        <taxon>Colletotrichum</taxon>
        <taxon>Colletotrichum truncatum species complex</taxon>
    </lineage>
</organism>
<reference evidence="1 2" key="1">
    <citation type="journal article" date="2020" name="Phytopathology">
        <title>Genome Sequence Resources of Colletotrichum truncatum, C. plurivorum, C. musicola, and C. sojae: Four Species Pathogenic to Soybean (Glycine max).</title>
        <authorList>
            <person name="Rogerio F."/>
            <person name="Boufleur T.R."/>
            <person name="Ciampi-Guillardi M."/>
            <person name="Sukno S.A."/>
            <person name="Thon M.R."/>
            <person name="Massola Junior N.S."/>
            <person name="Baroncelli R."/>
        </authorList>
    </citation>
    <scope>NUCLEOTIDE SEQUENCE [LARGE SCALE GENOMIC DNA]</scope>
    <source>
        <strain evidence="1 2">CMES1059</strain>
    </source>
</reference>
<gene>
    <name evidence="1" type="ORF">CTRU02_206242</name>
</gene>
<evidence type="ECO:0000313" key="1">
    <source>
        <dbReference type="EMBL" id="KAL0939632.1"/>
    </source>
</evidence>
<evidence type="ECO:0000313" key="2">
    <source>
        <dbReference type="Proteomes" id="UP000805649"/>
    </source>
</evidence>
<dbReference type="EMBL" id="VUJX02000003">
    <property type="protein sequence ID" value="KAL0939632.1"/>
    <property type="molecule type" value="Genomic_DNA"/>
</dbReference>